<protein>
    <submittedName>
        <fullName evidence="4">LOB domain-containing protein 1-like</fullName>
    </submittedName>
</protein>
<dbReference type="EMBL" id="CP136892">
    <property type="protein sequence ID" value="WOL00671.1"/>
    <property type="molecule type" value="Genomic_DNA"/>
</dbReference>
<dbReference type="PROSITE" id="PS50891">
    <property type="entry name" value="LOB"/>
    <property type="match status" value="1"/>
</dbReference>
<reference evidence="4 5" key="1">
    <citation type="submission" date="2023-10" db="EMBL/GenBank/DDBJ databases">
        <title>Chromosome-scale genome assembly provides insights into flower coloration mechanisms of Canna indica.</title>
        <authorList>
            <person name="Li C."/>
        </authorList>
    </citation>
    <scope>NUCLEOTIDE SEQUENCE [LARGE SCALE GENOMIC DNA]</scope>
    <source>
        <tissue evidence="4">Flower</tissue>
    </source>
</reference>
<keyword evidence="2" id="KW-0175">Coiled coil</keyword>
<dbReference type="PANTHER" id="PTHR31301">
    <property type="entry name" value="LOB DOMAIN-CONTAINING PROTEIN 4-RELATED"/>
    <property type="match status" value="1"/>
</dbReference>
<evidence type="ECO:0000313" key="4">
    <source>
        <dbReference type="EMBL" id="WOL00671.1"/>
    </source>
</evidence>
<sequence length="228" mass="23934">MASPPFSLTMDDSVSNTTTTATATLLTTFPPISSSPSSSANSCSPSPLPAVAFSPCAACKALRRRCGANCVLVPYFPSTEPLKFKLAHRVFGASNIAKFLQELPSNRRADAVESMVYEANARIKDPVYGCAGLIFQLQKEVSALQGELARAQANCAILQAQHANLQFALAGCMKMAGDDLQQPCLTETAAAASSGGIFSSPCSFQDGTAYCMDAGGRHGGDGWPEVPW</sequence>
<keyword evidence="5" id="KW-1185">Reference proteome</keyword>
<evidence type="ECO:0000313" key="5">
    <source>
        <dbReference type="Proteomes" id="UP001327560"/>
    </source>
</evidence>
<feature type="coiled-coil region" evidence="2">
    <location>
        <begin position="134"/>
        <end position="161"/>
    </location>
</feature>
<gene>
    <name evidence="4" type="ORF">Cni_G09384</name>
</gene>
<evidence type="ECO:0000259" key="3">
    <source>
        <dbReference type="PROSITE" id="PS50891"/>
    </source>
</evidence>
<accession>A0AAQ3K7Y5</accession>
<dbReference type="AlphaFoldDB" id="A0AAQ3K7Y5"/>
<dbReference type="Pfam" id="PF03195">
    <property type="entry name" value="LOB"/>
    <property type="match status" value="1"/>
</dbReference>
<feature type="domain" description="LOB" evidence="3">
    <location>
        <begin position="54"/>
        <end position="155"/>
    </location>
</feature>
<evidence type="ECO:0000256" key="2">
    <source>
        <dbReference type="SAM" id="Coils"/>
    </source>
</evidence>
<dbReference type="PANTHER" id="PTHR31301:SF206">
    <property type="entry name" value="LOB DOMAIN-CONTAINING PROTEIN 1"/>
    <property type="match status" value="1"/>
</dbReference>
<proteinExistence type="inferred from homology"/>
<evidence type="ECO:0000256" key="1">
    <source>
        <dbReference type="ARBA" id="ARBA00005474"/>
    </source>
</evidence>
<dbReference type="Proteomes" id="UP001327560">
    <property type="component" value="Chromosome 3"/>
</dbReference>
<organism evidence="4 5">
    <name type="scientific">Canna indica</name>
    <name type="common">Indian-shot</name>
    <dbReference type="NCBI Taxonomy" id="4628"/>
    <lineage>
        <taxon>Eukaryota</taxon>
        <taxon>Viridiplantae</taxon>
        <taxon>Streptophyta</taxon>
        <taxon>Embryophyta</taxon>
        <taxon>Tracheophyta</taxon>
        <taxon>Spermatophyta</taxon>
        <taxon>Magnoliopsida</taxon>
        <taxon>Liliopsida</taxon>
        <taxon>Zingiberales</taxon>
        <taxon>Cannaceae</taxon>
        <taxon>Canna</taxon>
    </lineage>
</organism>
<comment type="similarity">
    <text evidence="1">Belongs to the LOB domain-containing protein family.</text>
</comment>
<dbReference type="InterPro" id="IPR004883">
    <property type="entry name" value="LOB"/>
</dbReference>
<name>A0AAQ3K7Y5_9LILI</name>